<comment type="similarity">
    <text evidence="2">Belongs to the ERF4 family.</text>
</comment>
<dbReference type="PANTHER" id="PTHR13254:SF0">
    <property type="entry name" value="GOLGIN SUBFAMILY A MEMBER 7_ERF4 DOMAIN-CONTAINING PROTEIN"/>
    <property type="match status" value="1"/>
</dbReference>
<sequence>METFNKLAGVQDVSSPTERPSQPSVLPTPPPIPDSDTDPLGQTQSQSQRGSRASLPLNRHPSRKSFRSSRHSQARSRSQSRTRDHRHSSAVDLSQYPETPALAQHQSTQQHNQTQQQHPQTQATSSHRNSHSTAQTGTTTEDFVWGPTHPCFPHPNPHCSPSSPERLTTRVIRVRRDWLVAGDLYPQFANLYPEILDPLVSDSDFRFLISNLNLRLREAFDPFRFRAWLDGFLGLVTGWVWEDLGLTGAKRGVRGLEGFVEEWNRGMRVQGREVCVVQPRRTGFMALDFVIPDPGIDGEGEGYEDEEEEQ</sequence>
<evidence type="ECO:0000256" key="2">
    <source>
        <dbReference type="ARBA" id="ARBA00007732"/>
    </source>
</evidence>
<comment type="subunit">
    <text evidence="3">Interacts with ERF2.</text>
</comment>
<accession>A0A3M7C5X8</accession>
<evidence type="ECO:0000313" key="10">
    <source>
        <dbReference type="Proteomes" id="UP000269539"/>
    </source>
</evidence>
<feature type="compositionally biased region" description="Low complexity" evidence="7">
    <location>
        <begin position="38"/>
        <end position="54"/>
    </location>
</feature>
<evidence type="ECO:0000256" key="7">
    <source>
        <dbReference type="SAM" id="MobiDB-lite"/>
    </source>
</evidence>
<gene>
    <name evidence="9" type="ORF">D0864_15118</name>
</gene>
<comment type="subcellular location">
    <subcellularLocation>
        <location evidence="1">Endoplasmic reticulum membrane</location>
        <topology evidence="1">Peripheral membrane protein</topology>
    </subcellularLocation>
</comment>
<evidence type="ECO:0000256" key="3">
    <source>
        <dbReference type="ARBA" id="ARBA00011396"/>
    </source>
</evidence>
<comment type="caution">
    <text evidence="9">The sequence shown here is derived from an EMBL/GenBank/DDBJ whole genome shotgun (WGS) entry which is preliminary data.</text>
</comment>
<evidence type="ECO:0000313" key="9">
    <source>
        <dbReference type="EMBL" id="RMY47176.1"/>
    </source>
</evidence>
<dbReference type="GO" id="GO:0006612">
    <property type="term" value="P:protein targeting to membrane"/>
    <property type="evidence" value="ECO:0007669"/>
    <property type="project" value="TreeGrafter"/>
</dbReference>
<organism evidence="9 10">
    <name type="scientific">Hortaea werneckii</name>
    <name type="common">Black yeast</name>
    <name type="synonym">Cladosporium werneckii</name>
    <dbReference type="NCBI Taxonomy" id="91943"/>
    <lineage>
        <taxon>Eukaryota</taxon>
        <taxon>Fungi</taxon>
        <taxon>Dikarya</taxon>
        <taxon>Ascomycota</taxon>
        <taxon>Pezizomycotina</taxon>
        <taxon>Dothideomycetes</taxon>
        <taxon>Dothideomycetidae</taxon>
        <taxon>Mycosphaerellales</taxon>
        <taxon>Teratosphaeriaceae</taxon>
        <taxon>Hortaea</taxon>
    </lineage>
</organism>
<feature type="compositionally biased region" description="Low complexity" evidence="7">
    <location>
        <begin position="104"/>
        <end position="127"/>
    </location>
</feature>
<evidence type="ECO:0000259" key="8">
    <source>
        <dbReference type="Pfam" id="PF10256"/>
    </source>
</evidence>
<dbReference type="Pfam" id="PF10256">
    <property type="entry name" value="Erf4"/>
    <property type="match status" value="1"/>
</dbReference>
<keyword evidence="5" id="KW-0256">Endoplasmic reticulum</keyword>
<dbReference type="InterPro" id="IPR051371">
    <property type="entry name" value="Ras_palmitoyltransferase"/>
</dbReference>
<feature type="region of interest" description="Disordered" evidence="7">
    <location>
        <begin position="1"/>
        <end position="144"/>
    </location>
</feature>
<keyword evidence="6" id="KW-0472">Membrane</keyword>
<dbReference type="GO" id="GO:0005789">
    <property type="term" value="C:endoplasmic reticulum membrane"/>
    <property type="evidence" value="ECO:0007669"/>
    <property type="project" value="UniProtKB-SubCell"/>
</dbReference>
<evidence type="ECO:0000256" key="4">
    <source>
        <dbReference type="ARBA" id="ARBA00018463"/>
    </source>
</evidence>
<dbReference type="VEuPathDB" id="FungiDB:BTJ68_13039"/>
<dbReference type="GO" id="GO:0031211">
    <property type="term" value="C:endoplasmic reticulum palmitoyltransferase complex"/>
    <property type="evidence" value="ECO:0007669"/>
    <property type="project" value="TreeGrafter"/>
</dbReference>
<evidence type="ECO:0000256" key="6">
    <source>
        <dbReference type="ARBA" id="ARBA00023136"/>
    </source>
</evidence>
<reference evidence="9 10" key="1">
    <citation type="journal article" date="2018" name="BMC Genomics">
        <title>Genomic evidence for intraspecific hybridization in a clonal and extremely halotolerant yeast.</title>
        <authorList>
            <person name="Gostincar C."/>
            <person name="Stajich J.E."/>
            <person name="Zupancic J."/>
            <person name="Zalar P."/>
            <person name="Gunde-Cimerman N."/>
        </authorList>
    </citation>
    <scope>NUCLEOTIDE SEQUENCE [LARGE SCALE GENOMIC DNA]</scope>
    <source>
        <strain evidence="9 10">EXF-10513</strain>
    </source>
</reference>
<evidence type="ECO:0000256" key="5">
    <source>
        <dbReference type="ARBA" id="ARBA00022824"/>
    </source>
</evidence>
<dbReference type="PANTHER" id="PTHR13254">
    <property type="entry name" value="GOLGI AUTOANTIGEN, GOLGIN SUBFAMILY A, 7"/>
    <property type="match status" value="1"/>
</dbReference>
<dbReference type="Proteomes" id="UP000269539">
    <property type="component" value="Unassembled WGS sequence"/>
</dbReference>
<evidence type="ECO:0000256" key="1">
    <source>
        <dbReference type="ARBA" id="ARBA00004406"/>
    </source>
</evidence>
<feature type="compositionally biased region" description="Basic residues" evidence="7">
    <location>
        <begin position="60"/>
        <end position="88"/>
    </location>
</feature>
<proteinExistence type="inferred from homology"/>
<feature type="domain" description="Golgin subfamily A member 7/ERF4" evidence="8">
    <location>
        <begin position="171"/>
        <end position="288"/>
    </location>
</feature>
<feature type="compositionally biased region" description="Polar residues" evidence="7">
    <location>
        <begin position="131"/>
        <end position="141"/>
    </location>
</feature>
<name>A0A3M7C5X8_HORWE</name>
<dbReference type="AlphaFoldDB" id="A0A3M7C5X8"/>
<dbReference type="EMBL" id="QWIO01003097">
    <property type="protein sequence ID" value="RMY47176.1"/>
    <property type="molecule type" value="Genomic_DNA"/>
</dbReference>
<dbReference type="InterPro" id="IPR019383">
    <property type="entry name" value="Golgin_A_7/ERF4"/>
</dbReference>
<protein>
    <recommendedName>
        <fullName evidence="4">Ras modification protein ERF4</fullName>
    </recommendedName>
</protein>